<accession>E0UHR2</accession>
<keyword evidence="2" id="KW-1185">Reference proteome</keyword>
<evidence type="ECO:0000313" key="1">
    <source>
        <dbReference type="EMBL" id="ADN13319.1"/>
    </source>
</evidence>
<evidence type="ECO:0000313" key="2">
    <source>
        <dbReference type="Proteomes" id="UP000008206"/>
    </source>
</evidence>
<protein>
    <submittedName>
        <fullName evidence="1">Uncharacterized protein</fullName>
    </submittedName>
</protein>
<dbReference type="EMBL" id="CP002198">
    <property type="protein sequence ID" value="ADN13319.1"/>
    <property type="molecule type" value="Genomic_DNA"/>
</dbReference>
<name>E0UHR2_GLOV7</name>
<reference evidence="2" key="1">
    <citation type="journal article" date="2011" name="MBio">
        <title>Novel metabolic attributes of the genus Cyanothece, comprising a group of unicellular nitrogen-fixing Cyanobacteria.</title>
        <authorList>
            <person name="Bandyopadhyay A."/>
            <person name="Elvitigala T."/>
            <person name="Welsh E."/>
            <person name="Stockel J."/>
            <person name="Liberton M."/>
            <person name="Min H."/>
            <person name="Sherman L.A."/>
            <person name="Pakrasi H.B."/>
        </authorList>
    </citation>
    <scope>NUCLEOTIDE SEQUENCE [LARGE SCALE GENOMIC DNA]</scope>
    <source>
        <strain evidence="2">PCC 7822</strain>
    </source>
</reference>
<gene>
    <name evidence="1" type="ordered locus">Cyan7822_1318</name>
</gene>
<dbReference type="Proteomes" id="UP000008206">
    <property type="component" value="Chromosome"/>
</dbReference>
<dbReference type="HOGENOM" id="CLU_1076537_0_0_3"/>
<dbReference type="KEGG" id="cyj:Cyan7822_1318"/>
<organism evidence="1 2">
    <name type="scientific">Gloeothece verrucosa (strain PCC 7822)</name>
    <name type="common">Cyanothece sp. (strain PCC 7822)</name>
    <dbReference type="NCBI Taxonomy" id="497965"/>
    <lineage>
        <taxon>Bacteria</taxon>
        <taxon>Bacillati</taxon>
        <taxon>Cyanobacteriota</taxon>
        <taxon>Cyanophyceae</taxon>
        <taxon>Oscillatoriophycideae</taxon>
        <taxon>Chroococcales</taxon>
        <taxon>Aphanothecaceae</taxon>
        <taxon>Gloeothece</taxon>
        <taxon>Gloeothece verrucosa</taxon>
    </lineage>
</organism>
<dbReference type="RefSeq" id="WP_013321426.1">
    <property type="nucleotide sequence ID" value="NC_014501.1"/>
</dbReference>
<dbReference type="AlphaFoldDB" id="E0UHR2"/>
<dbReference type="OrthoDB" id="185335at2"/>
<dbReference type="STRING" id="497965.Cyan7822_1318"/>
<sequence>MSALLIHAGQKRVSLDELKELDASVKMKSKNIPYLRHYTIINQIKTKLEALKQTYLKAVKHPEAIGNLWDFELDIAISKGGNTCMAIFQIEIQEESAENTVLVVCNSYGKGLKTRIFSGAFVPICTNMLFLMNNLFECQNCGEIHEKFMDFMSNFDSHVFDSNEGFLERIKNLQNCYISDQQIYEILGYLVICKDLPSGLIKDIWKEYKNPRHEQFKEPNPFNFLMAITECLKMVNDIDRFVTLSKEVPSVLCDYFLN</sequence>
<proteinExistence type="predicted"/>